<dbReference type="InterPro" id="IPR043128">
    <property type="entry name" value="Rev_trsase/Diguanyl_cyclase"/>
</dbReference>
<dbReference type="InterPro" id="IPR046335">
    <property type="entry name" value="LacI/GalR-like_sensor"/>
</dbReference>
<protein>
    <submittedName>
        <fullName evidence="5">GGDEF domain-containing protein</fullName>
    </submittedName>
</protein>
<dbReference type="CDD" id="cd01949">
    <property type="entry name" value="GGDEF"/>
    <property type="match status" value="1"/>
</dbReference>
<dbReference type="PROSITE" id="PS50887">
    <property type="entry name" value="GGDEF"/>
    <property type="match status" value="1"/>
</dbReference>
<evidence type="ECO:0000256" key="3">
    <source>
        <dbReference type="ARBA" id="ARBA00023163"/>
    </source>
</evidence>
<feature type="domain" description="GGDEF" evidence="4">
    <location>
        <begin position="496"/>
        <end position="626"/>
    </location>
</feature>
<evidence type="ECO:0000313" key="6">
    <source>
        <dbReference type="Proteomes" id="UP001208131"/>
    </source>
</evidence>
<evidence type="ECO:0000256" key="1">
    <source>
        <dbReference type="ARBA" id="ARBA00023015"/>
    </source>
</evidence>
<dbReference type="SUPFAM" id="SSF55073">
    <property type="entry name" value="Nucleotide cyclase"/>
    <property type="match status" value="1"/>
</dbReference>
<dbReference type="Pfam" id="PF13377">
    <property type="entry name" value="Peripla_BP_3"/>
    <property type="match status" value="1"/>
</dbReference>
<dbReference type="EMBL" id="JAOQJZ010000001">
    <property type="protein sequence ID" value="MCU6704452.1"/>
    <property type="molecule type" value="Genomic_DNA"/>
</dbReference>
<dbReference type="GO" id="GO:0000976">
    <property type="term" value="F:transcription cis-regulatory region binding"/>
    <property type="evidence" value="ECO:0007669"/>
    <property type="project" value="TreeGrafter"/>
</dbReference>
<evidence type="ECO:0000313" key="5">
    <source>
        <dbReference type="EMBL" id="MCU6704452.1"/>
    </source>
</evidence>
<dbReference type="InterPro" id="IPR028082">
    <property type="entry name" value="Peripla_BP_I"/>
</dbReference>
<sequence>MGRKRIGVILSEAESYYQERLLKGVMTKAFQLDYDVLIFTSFVKVSFLKAVSVGEMQIYDAINYDKLDGVIVLADTLKMPGLFDKICRDIDEKCHVPVVFIDGSYKDYESIYTRDEIPFMQLTEHLIEVHGCRKILFLSGALETATTRERLAGYKRALEKHGIEYDPDFVCFDGGFWYDKAAEVANNIIYGRRKKPDAIVCCGDYMAIGVVHEYQKNGLSVPEDMIVAGYDAIDEAIHCVPAITSCSPPIFETGVNAVMTIEARIKGVEPQGLMEDGGKVEIGASCGCHEDYSYTKRDLLSSQNKMNYHDFLDSNMTDIMACSKDPDDLMARIQYFLYLIIGHERYYLCLNEDCLGEHEIVGEISTVPKEYTENMVLYIRNVDGKSRTLHDPFELKEIFPDLDEERESPCAFFITPVHFIDRCYGYAVLSYGDEIKSIDITYRNWTNHVSNALESMRIRNSIANLAVRDAMTGVYSRIGIEKNIQFVVDRMSNPKNKAFIAVCDLDCLKKINDNFGHNCGDIAIKAIADAVLASTKNNEICARVGGDEFVVIGCNDYNDNYPERFSARVNDRLRVYNKFAGNEFEVSVSIGGICKHITDVHELEDMFTQADKIMYASKLERHKNRK</sequence>
<evidence type="ECO:0000256" key="2">
    <source>
        <dbReference type="ARBA" id="ARBA00023125"/>
    </source>
</evidence>
<proteinExistence type="predicted"/>
<keyword evidence="1" id="KW-0805">Transcription regulation</keyword>
<organism evidence="5 6">
    <name type="scientific">Hominimerdicola aceti</name>
    <dbReference type="NCBI Taxonomy" id="2981726"/>
    <lineage>
        <taxon>Bacteria</taxon>
        <taxon>Bacillati</taxon>
        <taxon>Bacillota</taxon>
        <taxon>Clostridia</taxon>
        <taxon>Eubacteriales</taxon>
        <taxon>Oscillospiraceae</taxon>
        <taxon>Hominimerdicola</taxon>
    </lineage>
</organism>
<evidence type="ECO:0000259" key="4">
    <source>
        <dbReference type="PROSITE" id="PS50887"/>
    </source>
</evidence>
<dbReference type="SMART" id="SM00267">
    <property type="entry name" value="GGDEF"/>
    <property type="match status" value="1"/>
</dbReference>
<dbReference type="Gene3D" id="3.30.70.270">
    <property type="match status" value="1"/>
</dbReference>
<dbReference type="InterPro" id="IPR029787">
    <property type="entry name" value="Nucleotide_cyclase"/>
</dbReference>
<dbReference type="CDD" id="cd06267">
    <property type="entry name" value="PBP1_LacI_sugar_binding-like"/>
    <property type="match status" value="1"/>
</dbReference>
<dbReference type="NCBIfam" id="TIGR00254">
    <property type="entry name" value="GGDEF"/>
    <property type="match status" value="1"/>
</dbReference>
<dbReference type="SUPFAM" id="SSF53822">
    <property type="entry name" value="Periplasmic binding protein-like I"/>
    <property type="match status" value="1"/>
</dbReference>
<dbReference type="RefSeq" id="WP_267300215.1">
    <property type="nucleotide sequence ID" value="NZ_JAOQJZ010000001.1"/>
</dbReference>
<name>A0AAE3IFI1_9FIRM</name>
<gene>
    <name evidence="5" type="ORF">OCV57_00740</name>
</gene>
<keyword evidence="6" id="KW-1185">Reference proteome</keyword>
<dbReference type="InterPro" id="IPR000160">
    <property type="entry name" value="GGDEF_dom"/>
</dbReference>
<reference evidence="5 6" key="1">
    <citation type="journal article" date="2021" name="ISME Commun">
        <title>Automated analysis of genomic sequences facilitates high-throughput and comprehensive description of bacteria.</title>
        <authorList>
            <person name="Hitch T.C.A."/>
        </authorList>
    </citation>
    <scope>NUCLEOTIDE SEQUENCE [LARGE SCALE GENOMIC DNA]</scope>
    <source>
        <strain evidence="5 6">Sanger_31</strain>
    </source>
</reference>
<dbReference type="AlphaFoldDB" id="A0AAE3IFI1"/>
<dbReference type="Gene3D" id="3.40.50.2300">
    <property type="match status" value="2"/>
</dbReference>
<dbReference type="Pfam" id="PF00990">
    <property type="entry name" value="GGDEF"/>
    <property type="match status" value="1"/>
</dbReference>
<dbReference type="PANTHER" id="PTHR30146">
    <property type="entry name" value="LACI-RELATED TRANSCRIPTIONAL REPRESSOR"/>
    <property type="match status" value="1"/>
</dbReference>
<dbReference type="GO" id="GO:0003700">
    <property type="term" value="F:DNA-binding transcription factor activity"/>
    <property type="evidence" value="ECO:0007669"/>
    <property type="project" value="TreeGrafter"/>
</dbReference>
<dbReference type="PANTHER" id="PTHR30146:SF24">
    <property type="entry name" value="XYLOSE OPERON REGULATORY PROTEIN"/>
    <property type="match status" value="1"/>
</dbReference>
<dbReference type="Proteomes" id="UP001208131">
    <property type="component" value="Unassembled WGS sequence"/>
</dbReference>
<keyword evidence="2" id="KW-0238">DNA-binding</keyword>
<comment type="caution">
    <text evidence="5">The sequence shown here is derived from an EMBL/GenBank/DDBJ whole genome shotgun (WGS) entry which is preliminary data.</text>
</comment>
<keyword evidence="3" id="KW-0804">Transcription</keyword>
<accession>A0AAE3IFI1</accession>